<evidence type="ECO:0000259" key="4">
    <source>
        <dbReference type="PROSITE" id="PS50994"/>
    </source>
</evidence>
<dbReference type="PANTHER" id="PTHR48475">
    <property type="entry name" value="RIBONUCLEASE H"/>
    <property type="match status" value="1"/>
</dbReference>
<reference evidence="5" key="1">
    <citation type="submission" date="2018-02" db="EMBL/GenBank/DDBJ databases">
        <authorList>
            <person name="Cohen D.B."/>
            <person name="Kent A.D."/>
        </authorList>
    </citation>
    <scope>NUCLEOTIDE SEQUENCE</scope>
</reference>
<evidence type="ECO:0000256" key="1">
    <source>
        <dbReference type="ARBA" id="ARBA00023172"/>
    </source>
</evidence>
<dbReference type="PROSITE" id="PS50878">
    <property type="entry name" value="RT_POL"/>
    <property type="match status" value="1"/>
</dbReference>
<dbReference type="InterPro" id="IPR012337">
    <property type="entry name" value="RNaseH-like_sf"/>
</dbReference>
<dbReference type="Pfam" id="PF03732">
    <property type="entry name" value="Retrotrans_gag"/>
    <property type="match status" value="1"/>
</dbReference>
<dbReference type="PROSITE" id="PS50994">
    <property type="entry name" value="INTEGRASE"/>
    <property type="match status" value="1"/>
</dbReference>
<keyword evidence="1" id="KW-0233">DNA recombination</keyword>
<dbReference type="InterPro" id="IPR000477">
    <property type="entry name" value="RT_dom"/>
</dbReference>
<feature type="region of interest" description="Disordered" evidence="2">
    <location>
        <begin position="352"/>
        <end position="378"/>
    </location>
</feature>
<dbReference type="InterPro" id="IPR043502">
    <property type="entry name" value="DNA/RNA_pol_sf"/>
</dbReference>
<accession>A0A2N9EX84</accession>
<dbReference type="InterPro" id="IPR001584">
    <property type="entry name" value="Integrase_cat-core"/>
</dbReference>
<dbReference type="Gene3D" id="3.10.10.10">
    <property type="entry name" value="HIV Type 1 Reverse Transcriptase, subunit A, domain 1"/>
    <property type="match status" value="1"/>
</dbReference>
<dbReference type="Gene3D" id="3.30.420.10">
    <property type="entry name" value="Ribonuclease H-like superfamily/Ribonuclease H"/>
    <property type="match status" value="2"/>
</dbReference>
<proteinExistence type="predicted"/>
<dbReference type="GO" id="GO:0006310">
    <property type="term" value="P:DNA recombination"/>
    <property type="evidence" value="ECO:0007669"/>
    <property type="project" value="UniProtKB-KW"/>
</dbReference>
<dbReference type="Pfam" id="PF00078">
    <property type="entry name" value="RVT_1"/>
    <property type="match status" value="1"/>
</dbReference>
<dbReference type="InterPro" id="IPR005162">
    <property type="entry name" value="Retrotrans_gag_dom"/>
</dbReference>
<dbReference type="Pfam" id="PF17921">
    <property type="entry name" value="Integrase_H2C2"/>
    <property type="match status" value="1"/>
</dbReference>
<dbReference type="Gene3D" id="1.10.340.70">
    <property type="match status" value="1"/>
</dbReference>
<sequence length="1380" mass="158011">MKGENMRMTVEESSAKWEQELKAMRIQMEEMKDEFKGRTAKNLDDLVHTTDSPFTKTVISFPLPSKFRMPSLETFDGSKDPLDHLESFKTVMCLQGVLDEIMCRAFPTTLKGPARVWFKKITPSSVGSFAQLSRLFFNHFIGGQRYGRPTTHLLNVKQKEGETLRSYLTRFNKETLLVDGTDDKVVLTAFISGLQSGDFLFSVYKDPPSTMIEMMYEAQRHMNGEEALLARDQTISKKRKWEHPDRLAESHETRPKAQRNRNRRQEDRSGRGFNERFNHFTPLNAPVDHIFMQIRNDLALKWPGKLLTDPNKRPRDKYCRFHRDHGHNTEDCYDLKRQIEELIKQGKLQRFVERGQREGRPQGARQQRPPVEVLPRPPPLGEIHVITGGMATGGTSQEDARKVFHPHDDALVVTLEIAGYSTRRVLIDNGSSADIIYLTAFQQMKIGKDQLQPIETPLVGFAGTSVYPLGIITLQIIVGTYPKQATKKVNFLVVGCPSAYNVIIGRPTLNRLRAVTSTYHLLVRFPTENGIGEMRGDQAMARECYLTSTSTEPVHQTLIVEERQNITEPTEELEEIVLIEGNEKKTTQIGTSITGGVRDSIVRFLKENADVFAWSHDDMPASAPKNAAVMEEVDKLLMAGFIREVYYPEWLANVVMVKKSTGKWRMCVDFTDLNKACPKDSYPLPRIDQLVDSTAGHKLLSFMDAFSGYNQIQMAEEDQEKTAFITSRGLFCYKAMPFGLKNAGATYQRLVNKMFHDQIGRNVEVYVDDMLVKSKKDDDHLADLKETFQALRRYNMKLNPAKCVFGVSSGKFLSFMVSQHGIEANLDKIRAILEMSPPKTIKEVQSLTGKAAALNRFVSRSTDKKAMNKPDAAGRLVQWSIEMSEFDIDYRPCTVIKAQALADFIAEFTHPLKEDEQSEEGEAWTVNIDGSSTKEMSGARVILVSPEKDKFEYALQLRFRQVKSEYEAKEDRMKKYLTVVKDLLTHFEKVELLQIPREDNVAADRLAREGTLLTDRTEAHKLRIRASHFRLMGGNLYKIGFSRPHLRCLSPEEANYAIREVHEGICGNHSGARSLAHKLTRAGYYWPSLLHDATQYVKTCDKCQRFANVPRVPPEEITPITSSWPFAQWGLDIMGPFPVGTKQAKFLVADICRFRIPRVLISDNGKQFDNKPFREMCSQLNIKNHYSSPRHPQANGQVEVTNRTLLKQIKTRLEGAKSMWVEELPSVLWAYRTTVRTPTKETPYKLTFGTEAVIPVEIRLTTLRTTFHKEEENEGQLRLNLDLLDETREKAVQKIALYQGKMARYYNTKVKLRCFEVSEWVLRKVTQATKDLSQGKLGPNWEGPYKVIQYYRRGTYHLEDRHGKKLPHPWNAEHLKKYYP</sequence>
<feature type="compositionally biased region" description="Basic and acidic residues" evidence="2">
    <location>
        <begin position="263"/>
        <end position="277"/>
    </location>
</feature>
<dbReference type="EMBL" id="OIVN01000381">
    <property type="protein sequence ID" value="SPC79350.1"/>
    <property type="molecule type" value="Genomic_DNA"/>
</dbReference>
<dbReference type="InterPro" id="IPR036397">
    <property type="entry name" value="RNaseH_sf"/>
</dbReference>
<dbReference type="Pfam" id="PF13456">
    <property type="entry name" value="RVT_3"/>
    <property type="match status" value="1"/>
</dbReference>
<dbReference type="SUPFAM" id="SSF53098">
    <property type="entry name" value="Ribonuclease H-like"/>
    <property type="match status" value="1"/>
</dbReference>
<feature type="compositionally biased region" description="Basic and acidic residues" evidence="2">
    <location>
        <begin position="242"/>
        <end position="255"/>
    </location>
</feature>
<dbReference type="InterPro" id="IPR021109">
    <property type="entry name" value="Peptidase_aspartic_dom_sf"/>
</dbReference>
<gene>
    <name evidence="5" type="ORF">FSB_LOCUS7232</name>
</gene>
<dbReference type="Gene3D" id="2.40.70.10">
    <property type="entry name" value="Acid Proteases"/>
    <property type="match status" value="1"/>
</dbReference>
<dbReference type="GO" id="GO:0004523">
    <property type="term" value="F:RNA-DNA hybrid ribonuclease activity"/>
    <property type="evidence" value="ECO:0007669"/>
    <property type="project" value="InterPro"/>
</dbReference>
<dbReference type="SUPFAM" id="SSF56672">
    <property type="entry name" value="DNA/RNA polymerases"/>
    <property type="match status" value="1"/>
</dbReference>
<feature type="domain" description="Integrase catalytic" evidence="4">
    <location>
        <begin position="1156"/>
        <end position="1251"/>
    </location>
</feature>
<feature type="domain" description="Reverse transcriptase" evidence="3">
    <location>
        <begin position="638"/>
        <end position="817"/>
    </location>
</feature>
<protein>
    <submittedName>
        <fullName evidence="5">Uncharacterized protein</fullName>
    </submittedName>
</protein>
<name>A0A2N9EX84_FAGSY</name>
<dbReference type="GO" id="GO:0015074">
    <property type="term" value="P:DNA integration"/>
    <property type="evidence" value="ECO:0007669"/>
    <property type="project" value="InterPro"/>
</dbReference>
<dbReference type="CDD" id="cd01647">
    <property type="entry name" value="RT_LTR"/>
    <property type="match status" value="1"/>
</dbReference>
<dbReference type="InterPro" id="IPR043128">
    <property type="entry name" value="Rev_trsase/Diguanyl_cyclase"/>
</dbReference>
<dbReference type="GO" id="GO:0003676">
    <property type="term" value="F:nucleic acid binding"/>
    <property type="evidence" value="ECO:0007669"/>
    <property type="project" value="InterPro"/>
</dbReference>
<evidence type="ECO:0000259" key="3">
    <source>
        <dbReference type="PROSITE" id="PS50878"/>
    </source>
</evidence>
<dbReference type="InterPro" id="IPR041588">
    <property type="entry name" value="Integrase_H2C2"/>
</dbReference>
<dbReference type="CDD" id="cd00303">
    <property type="entry name" value="retropepsin_like"/>
    <property type="match status" value="1"/>
</dbReference>
<evidence type="ECO:0000256" key="2">
    <source>
        <dbReference type="SAM" id="MobiDB-lite"/>
    </source>
</evidence>
<dbReference type="PANTHER" id="PTHR48475:SF2">
    <property type="entry name" value="RIBONUCLEASE H"/>
    <property type="match status" value="1"/>
</dbReference>
<dbReference type="Gene3D" id="3.30.70.270">
    <property type="match status" value="1"/>
</dbReference>
<evidence type="ECO:0000313" key="5">
    <source>
        <dbReference type="EMBL" id="SPC79350.1"/>
    </source>
</evidence>
<feature type="region of interest" description="Disordered" evidence="2">
    <location>
        <begin position="238"/>
        <end position="277"/>
    </location>
</feature>
<dbReference type="InterPro" id="IPR002156">
    <property type="entry name" value="RNaseH_domain"/>
</dbReference>
<organism evidence="5">
    <name type="scientific">Fagus sylvatica</name>
    <name type="common">Beechnut</name>
    <dbReference type="NCBI Taxonomy" id="28930"/>
    <lineage>
        <taxon>Eukaryota</taxon>
        <taxon>Viridiplantae</taxon>
        <taxon>Streptophyta</taxon>
        <taxon>Embryophyta</taxon>
        <taxon>Tracheophyta</taxon>
        <taxon>Spermatophyta</taxon>
        <taxon>Magnoliopsida</taxon>
        <taxon>eudicotyledons</taxon>
        <taxon>Gunneridae</taxon>
        <taxon>Pentapetalae</taxon>
        <taxon>rosids</taxon>
        <taxon>fabids</taxon>
        <taxon>Fagales</taxon>
        <taxon>Fagaceae</taxon>
        <taxon>Fagus</taxon>
    </lineage>
</organism>